<evidence type="ECO:0000256" key="1">
    <source>
        <dbReference type="ARBA" id="ARBA00000898"/>
    </source>
</evidence>
<evidence type="ECO:0000256" key="7">
    <source>
        <dbReference type="ARBA" id="ARBA00022723"/>
    </source>
</evidence>
<dbReference type="FunFam" id="3.40.50.1000:FF:000029">
    <property type="entry name" value="3-deoxy-D-manno-octulosonate 8-phosphate phosphatase KdsC"/>
    <property type="match status" value="1"/>
</dbReference>
<evidence type="ECO:0000256" key="5">
    <source>
        <dbReference type="ARBA" id="ARBA00013066"/>
    </source>
</evidence>
<dbReference type="GO" id="GO:0009103">
    <property type="term" value="P:lipopolysaccharide biosynthetic process"/>
    <property type="evidence" value="ECO:0007669"/>
    <property type="project" value="UniProtKB-UniRule"/>
</dbReference>
<dbReference type="SFLD" id="SFLDG01136">
    <property type="entry name" value="C1.6:_Phosphoserine_Phosphatas"/>
    <property type="match status" value="1"/>
</dbReference>
<keyword evidence="15" id="KW-1185">Reference proteome</keyword>
<dbReference type="InterPro" id="IPR010023">
    <property type="entry name" value="KdsC_fam"/>
</dbReference>
<dbReference type="GO" id="GO:0008781">
    <property type="term" value="F:N-acylneuraminate cytidylyltransferase activity"/>
    <property type="evidence" value="ECO:0007669"/>
    <property type="project" value="TreeGrafter"/>
</dbReference>
<keyword evidence="10 12" id="KW-0448">Lipopolysaccharide biosynthesis</keyword>
<organism evidence="14 15">
    <name type="scientific">Legionella brunensis</name>
    <dbReference type="NCBI Taxonomy" id="29422"/>
    <lineage>
        <taxon>Bacteria</taxon>
        <taxon>Pseudomonadati</taxon>
        <taxon>Pseudomonadota</taxon>
        <taxon>Gammaproteobacteria</taxon>
        <taxon>Legionellales</taxon>
        <taxon>Legionellaceae</taxon>
        <taxon>Legionella</taxon>
    </lineage>
</organism>
<comment type="caution">
    <text evidence="14">The sequence shown here is derived from an EMBL/GenBank/DDBJ whole genome shotgun (WGS) entry which is preliminary data.</text>
</comment>
<dbReference type="EMBL" id="LNXV01000011">
    <property type="protein sequence ID" value="KTC84068.1"/>
    <property type="molecule type" value="Genomic_DNA"/>
</dbReference>
<feature type="binding site" evidence="13">
    <location>
        <position position="110"/>
    </location>
    <ligand>
        <name>Mg(2+)</name>
        <dbReference type="ChEBI" id="CHEBI:18420"/>
    </ligand>
</feature>
<comment type="catalytic activity">
    <reaction evidence="1 12">
        <text>3-deoxy-alpha-D-manno-2-octulosonate-8-phosphate + H2O = 3-deoxy-alpha-D-manno-oct-2-ulosonate + phosphate</text>
        <dbReference type="Rhea" id="RHEA:11500"/>
        <dbReference type="ChEBI" id="CHEBI:15377"/>
        <dbReference type="ChEBI" id="CHEBI:43474"/>
        <dbReference type="ChEBI" id="CHEBI:85985"/>
        <dbReference type="ChEBI" id="CHEBI:85986"/>
        <dbReference type="EC" id="3.1.3.45"/>
    </reaction>
</comment>
<dbReference type="SFLD" id="SFLDS00003">
    <property type="entry name" value="Haloacid_Dehalogenase"/>
    <property type="match status" value="1"/>
</dbReference>
<evidence type="ECO:0000256" key="4">
    <source>
        <dbReference type="ARBA" id="ARBA00011881"/>
    </source>
</evidence>
<dbReference type="PATRIC" id="fig|29422.6.peg.1513"/>
<dbReference type="InterPro" id="IPR050793">
    <property type="entry name" value="CMP-NeuNAc_synthase"/>
</dbReference>
<proteinExistence type="inferred from homology"/>
<reference evidence="14 15" key="1">
    <citation type="submission" date="2015-11" db="EMBL/GenBank/DDBJ databases">
        <title>Genomic analysis of 38 Legionella species identifies large and diverse effector repertoires.</title>
        <authorList>
            <person name="Burstein D."/>
            <person name="Amaro F."/>
            <person name="Zusman T."/>
            <person name="Lifshitz Z."/>
            <person name="Cohen O."/>
            <person name="Gilbert J.A."/>
            <person name="Pupko T."/>
            <person name="Shuman H.A."/>
            <person name="Segal G."/>
        </authorList>
    </citation>
    <scope>NUCLEOTIDE SEQUENCE [LARGE SCALE GENOMIC DNA]</scope>
    <source>
        <strain evidence="14 15">ATCC 43878</strain>
    </source>
</reference>
<evidence type="ECO:0000313" key="14">
    <source>
        <dbReference type="EMBL" id="KTC84068.1"/>
    </source>
</evidence>
<sequence length="175" mass="19228">MNELIEKAKKIKCLICDVDGVLTDGLLYLDNHGNELKAFHVQDGMGLKLLMAAGIQVAVITTSVNAVIDHRMKQLGIQHYFTGQVDKQNAFAQLKTRLRFNSDEFAYIGDDLPDLPIIQQVGLGVAVANAVRQVKEFAAWQTGQTGGRGAVREVCELILSAQNKQEIALSRYLSS</sequence>
<evidence type="ECO:0000256" key="13">
    <source>
        <dbReference type="PIRSR" id="PIRSR006118-2"/>
    </source>
</evidence>
<evidence type="ECO:0000256" key="12">
    <source>
        <dbReference type="PIRNR" id="PIRNR006118"/>
    </source>
</evidence>
<evidence type="ECO:0000256" key="10">
    <source>
        <dbReference type="ARBA" id="ARBA00022985"/>
    </source>
</evidence>
<dbReference type="PANTHER" id="PTHR21485:SF6">
    <property type="entry name" value="N-ACYLNEURAMINATE CYTIDYLYLTRANSFERASE-RELATED"/>
    <property type="match status" value="1"/>
</dbReference>
<keyword evidence="9 12" id="KW-0460">Magnesium</keyword>
<gene>
    <name evidence="14" type="ORF">Lbru_1429</name>
</gene>
<dbReference type="GO" id="GO:0019143">
    <property type="term" value="F:3-deoxy-manno-octulosonate-8-phosphatase activity"/>
    <property type="evidence" value="ECO:0007669"/>
    <property type="project" value="UniProtKB-UniRule"/>
</dbReference>
<dbReference type="SFLD" id="SFLDG01138">
    <property type="entry name" value="C1.6.2:_Deoxy-d-mannose-octulo"/>
    <property type="match status" value="1"/>
</dbReference>
<evidence type="ECO:0000256" key="9">
    <source>
        <dbReference type="ARBA" id="ARBA00022842"/>
    </source>
</evidence>
<dbReference type="AlphaFoldDB" id="A0A0W0SLD4"/>
<dbReference type="STRING" id="29422.Lbru_1429"/>
<evidence type="ECO:0000256" key="6">
    <source>
        <dbReference type="ARBA" id="ARBA00020092"/>
    </source>
</evidence>
<protein>
    <recommendedName>
        <fullName evidence="6 12">3-deoxy-D-manno-octulosonate 8-phosphate phosphatase KdsC</fullName>
        <ecNumber evidence="5 12">3.1.3.45</ecNumber>
    </recommendedName>
    <alternativeName>
        <fullName evidence="11 12">KDO 8-P phosphatase</fullName>
    </alternativeName>
</protein>
<dbReference type="NCBIfam" id="TIGR01662">
    <property type="entry name" value="HAD-SF-IIIA"/>
    <property type="match status" value="1"/>
</dbReference>
<dbReference type="EC" id="3.1.3.45" evidence="5 12"/>
<evidence type="ECO:0000313" key="15">
    <source>
        <dbReference type="Proteomes" id="UP000054742"/>
    </source>
</evidence>
<dbReference type="OrthoDB" id="9805604at2"/>
<evidence type="ECO:0000256" key="11">
    <source>
        <dbReference type="ARBA" id="ARBA00031051"/>
    </source>
</evidence>
<dbReference type="PANTHER" id="PTHR21485">
    <property type="entry name" value="HAD SUPERFAMILY MEMBERS CMAS AND KDSC"/>
    <property type="match status" value="1"/>
</dbReference>
<comment type="function">
    <text evidence="12">Catalyzes the hydrolysis of 3-deoxy-D-manno-octulosonate 8-phosphate (KDO 8-P) to 3-deoxy-D-manno-octulosonate (KDO) and inorganic phosphate.</text>
</comment>
<dbReference type="SUPFAM" id="SSF56784">
    <property type="entry name" value="HAD-like"/>
    <property type="match status" value="1"/>
</dbReference>
<evidence type="ECO:0000256" key="8">
    <source>
        <dbReference type="ARBA" id="ARBA00022801"/>
    </source>
</evidence>
<dbReference type="PIRSF" id="PIRSF006118">
    <property type="entry name" value="KDO8-P_Ptase"/>
    <property type="match status" value="1"/>
</dbReference>
<evidence type="ECO:0000256" key="3">
    <source>
        <dbReference type="ARBA" id="ARBA00005893"/>
    </source>
</evidence>
<dbReference type="CDD" id="cd01630">
    <property type="entry name" value="HAD_KDO-like"/>
    <property type="match status" value="1"/>
</dbReference>
<name>A0A0W0SLD4_9GAMM</name>
<dbReference type="InterPro" id="IPR006549">
    <property type="entry name" value="HAD-SF_hydro_IIIA"/>
</dbReference>
<dbReference type="InterPro" id="IPR023214">
    <property type="entry name" value="HAD_sf"/>
</dbReference>
<feature type="binding site" evidence="13">
    <location>
        <position position="19"/>
    </location>
    <ligand>
        <name>substrate</name>
    </ligand>
</feature>
<dbReference type="RefSeq" id="WP_058441504.1">
    <property type="nucleotide sequence ID" value="NZ_CAAAHU010000003.1"/>
</dbReference>
<comment type="cofactor">
    <cofactor evidence="2 12 13">
        <name>Mg(2+)</name>
        <dbReference type="ChEBI" id="CHEBI:18420"/>
    </cofactor>
</comment>
<comment type="similarity">
    <text evidence="3 12">Belongs to the KdsC family.</text>
</comment>
<dbReference type="Pfam" id="PF08282">
    <property type="entry name" value="Hydrolase_3"/>
    <property type="match status" value="1"/>
</dbReference>
<comment type="subunit">
    <text evidence="4 12">Homotetramer.</text>
</comment>
<keyword evidence="8 12" id="KW-0378">Hydrolase</keyword>
<dbReference type="Gene3D" id="3.40.50.1000">
    <property type="entry name" value="HAD superfamily/HAD-like"/>
    <property type="match status" value="1"/>
</dbReference>
<dbReference type="InterPro" id="IPR036412">
    <property type="entry name" value="HAD-like_sf"/>
</dbReference>
<dbReference type="NCBIfam" id="TIGR01670">
    <property type="entry name" value="KdsC-phosphatas"/>
    <property type="match status" value="1"/>
</dbReference>
<accession>A0A0W0SLD4</accession>
<keyword evidence="7 12" id="KW-0479">Metal-binding</keyword>
<evidence type="ECO:0000256" key="2">
    <source>
        <dbReference type="ARBA" id="ARBA00001946"/>
    </source>
</evidence>
<dbReference type="GO" id="GO:0046872">
    <property type="term" value="F:metal ion binding"/>
    <property type="evidence" value="ECO:0007669"/>
    <property type="project" value="UniProtKB-UniRule"/>
</dbReference>
<dbReference type="Proteomes" id="UP000054742">
    <property type="component" value="Unassembled WGS sequence"/>
</dbReference>
<feature type="binding site" evidence="13">
    <location>
        <position position="17"/>
    </location>
    <ligand>
        <name>Mg(2+)</name>
        <dbReference type="ChEBI" id="CHEBI:18420"/>
    </ligand>
</feature>